<keyword evidence="3" id="KW-0328">Glycosyltransferase</keyword>
<name>A0ABV2T5H5_9BACT</name>
<comment type="caution">
    <text evidence="3">The sequence shown here is derived from an EMBL/GenBank/DDBJ whole genome shotgun (WGS) entry which is preliminary data.</text>
</comment>
<keyword evidence="3" id="KW-0808">Transferase</keyword>
<dbReference type="PANTHER" id="PTHR12526">
    <property type="entry name" value="GLYCOSYLTRANSFERASE"/>
    <property type="match status" value="1"/>
</dbReference>
<dbReference type="SUPFAM" id="SSF53756">
    <property type="entry name" value="UDP-Glycosyltransferase/glycogen phosphorylase"/>
    <property type="match status" value="1"/>
</dbReference>
<dbReference type="PANTHER" id="PTHR12526:SF638">
    <property type="entry name" value="SPORE COAT PROTEIN SA"/>
    <property type="match status" value="1"/>
</dbReference>
<evidence type="ECO:0000259" key="2">
    <source>
        <dbReference type="Pfam" id="PF13439"/>
    </source>
</evidence>
<protein>
    <submittedName>
        <fullName evidence="3">Glycosyltransferase family 4 protein</fullName>
        <ecNumber evidence="3">2.4.-.-</ecNumber>
    </submittedName>
</protein>
<feature type="domain" description="Glycosyltransferase subfamily 4-like N-terminal" evidence="2">
    <location>
        <begin position="18"/>
        <end position="177"/>
    </location>
</feature>
<dbReference type="RefSeq" id="WP_354660037.1">
    <property type="nucleotide sequence ID" value="NZ_JBEXAC010000001.1"/>
</dbReference>
<dbReference type="Pfam" id="PF13439">
    <property type="entry name" value="Glyco_transf_4"/>
    <property type="match status" value="1"/>
</dbReference>
<gene>
    <name evidence="3" type="ORF">ABR189_08460</name>
</gene>
<proteinExistence type="predicted"/>
<dbReference type="InterPro" id="IPR001296">
    <property type="entry name" value="Glyco_trans_1"/>
</dbReference>
<evidence type="ECO:0000313" key="4">
    <source>
        <dbReference type="Proteomes" id="UP001549749"/>
    </source>
</evidence>
<accession>A0ABV2T5H5</accession>
<dbReference type="Proteomes" id="UP001549749">
    <property type="component" value="Unassembled WGS sequence"/>
</dbReference>
<dbReference type="GO" id="GO:0016757">
    <property type="term" value="F:glycosyltransferase activity"/>
    <property type="evidence" value="ECO:0007669"/>
    <property type="project" value="UniProtKB-KW"/>
</dbReference>
<evidence type="ECO:0000259" key="1">
    <source>
        <dbReference type="Pfam" id="PF00534"/>
    </source>
</evidence>
<dbReference type="EMBL" id="JBEXAC010000001">
    <property type="protein sequence ID" value="MET6997399.1"/>
    <property type="molecule type" value="Genomic_DNA"/>
</dbReference>
<dbReference type="Pfam" id="PF00534">
    <property type="entry name" value="Glycos_transf_1"/>
    <property type="match status" value="1"/>
</dbReference>
<organism evidence="3 4">
    <name type="scientific">Chitinophaga defluvii</name>
    <dbReference type="NCBI Taxonomy" id="3163343"/>
    <lineage>
        <taxon>Bacteria</taxon>
        <taxon>Pseudomonadati</taxon>
        <taxon>Bacteroidota</taxon>
        <taxon>Chitinophagia</taxon>
        <taxon>Chitinophagales</taxon>
        <taxon>Chitinophagaceae</taxon>
        <taxon>Chitinophaga</taxon>
    </lineage>
</organism>
<sequence length="380" mass="42931">MTGTRKIRVLQTIRQGLIGGGETHVLSLVGQLDTTRFHPIVLSFTDGPMIDQLRKMGVEHHVIPSLKAFDLMQWRKVKELLQEEDIDIVHAHGSRAASNLFFPARALKIPLLYTIHGWSFHDDQPFMVKQLRVFSERFLTANMQRNISVSASNFETGKAHFSNFQSTIINNGIDLNRFNPENAAKDIRSELNIPAHHTLVGFIARMTAQKDPLTMIRAFAQVLQQRKDTTLLMVGEGELRADMERLVNELGIQEHVIFQPFRQDVPDILQATDIYCLPSLWEGMPIGLLEAMAMKNAVVVTNVDGSREIIQHMKNGCMVEARNAAMLSDTILNLIGGKDLREKLQNAALATVRQNFSVVEMTARVEQLYEEVLQLKRNTA</sequence>
<evidence type="ECO:0000313" key="3">
    <source>
        <dbReference type="EMBL" id="MET6997399.1"/>
    </source>
</evidence>
<dbReference type="CDD" id="cd03801">
    <property type="entry name" value="GT4_PimA-like"/>
    <property type="match status" value="1"/>
</dbReference>
<dbReference type="EC" id="2.4.-.-" evidence="3"/>
<dbReference type="InterPro" id="IPR028098">
    <property type="entry name" value="Glyco_trans_4-like_N"/>
</dbReference>
<dbReference type="Gene3D" id="3.40.50.2000">
    <property type="entry name" value="Glycogen Phosphorylase B"/>
    <property type="match status" value="2"/>
</dbReference>
<reference evidence="3 4" key="1">
    <citation type="submission" date="2024-06" db="EMBL/GenBank/DDBJ databases">
        <title>Chitinophaga defluvii sp. nov., isolated from municipal sewage.</title>
        <authorList>
            <person name="Zhang L."/>
        </authorList>
    </citation>
    <scope>NUCLEOTIDE SEQUENCE [LARGE SCALE GENOMIC DNA]</scope>
    <source>
        <strain evidence="3 4">H8</strain>
    </source>
</reference>
<feature type="domain" description="Glycosyl transferase family 1" evidence="1">
    <location>
        <begin position="186"/>
        <end position="348"/>
    </location>
</feature>
<keyword evidence="4" id="KW-1185">Reference proteome</keyword>